<dbReference type="PROSITE" id="PS50977">
    <property type="entry name" value="HTH_TETR_2"/>
    <property type="match status" value="1"/>
</dbReference>
<sequence length="197" mass="21025">MTTAPRARHAQGGRGARERILEAAADLFYGNGVNATGLAELAEAAHVSKRTLYQHFRTKDELVEACLRRFQDDQVLGNELALERTDLPPVERLLALFVPPNGDLPLRGCLFSNTAVEIADTEHPVRVFVADHKRDFAARAAAIAGEAGAADPKALADQLAILFDGASARAAALNDIAPYAQARTAAATLITHAIPKP</sequence>
<keyword evidence="7" id="KW-1185">Reference proteome</keyword>
<feature type="DNA-binding region" description="H-T-H motif" evidence="4">
    <location>
        <begin position="37"/>
        <end position="56"/>
    </location>
</feature>
<dbReference type="PRINTS" id="PR00455">
    <property type="entry name" value="HTHTETR"/>
</dbReference>
<keyword evidence="1" id="KW-0805">Transcription regulation</keyword>
<dbReference type="Proteomes" id="UP000603200">
    <property type="component" value="Unassembled WGS sequence"/>
</dbReference>
<evidence type="ECO:0000259" key="5">
    <source>
        <dbReference type="PROSITE" id="PS50977"/>
    </source>
</evidence>
<gene>
    <name evidence="6" type="ORF">Ahu01nite_062160</name>
</gene>
<proteinExistence type="predicted"/>
<keyword evidence="2 4" id="KW-0238">DNA-binding</keyword>
<protein>
    <submittedName>
        <fullName evidence="6">TetR family transcriptional regulator</fullName>
    </submittedName>
</protein>
<dbReference type="PANTHER" id="PTHR47506:SF1">
    <property type="entry name" value="HTH-TYPE TRANSCRIPTIONAL REGULATOR YJDC"/>
    <property type="match status" value="1"/>
</dbReference>
<dbReference type="InterPro" id="IPR036271">
    <property type="entry name" value="Tet_transcr_reg_TetR-rel_C_sf"/>
</dbReference>
<dbReference type="InterPro" id="IPR009057">
    <property type="entry name" value="Homeodomain-like_sf"/>
</dbReference>
<accession>A0ABQ3ZX16</accession>
<evidence type="ECO:0000256" key="3">
    <source>
        <dbReference type="ARBA" id="ARBA00023163"/>
    </source>
</evidence>
<evidence type="ECO:0000313" key="6">
    <source>
        <dbReference type="EMBL" id="GIE23114.1"/>
    </source>
</evidence>
<feature type="domain" description="HTH tetR-type" evidence="5">
    <location>
        <begin position="14"/>
        <end position="74"/>
    </location>
</feature>
<dbReference type="Pfam" id="PF16925">
    <property type="entry name" value="TetR_C_13"/>
    <property type="match status" value="1"/>
</dbReference>
<keyword evidence="3" id="KW-0804">Transcription</keyword>
<dbReference type="SUPFAM" id="SSF46689">
    <property type="entry name" value="Homeodomain-like"/>
    <property type="match status" value="1"/>
</dbReference>
<evidence type="ECO:0000256" key="2">
    <source>
        <dbReference type="ARBA" id="ARBA00023125"/>
    </source>
</evidence>
<organism evidence="6 7">
    <name type="scientific">Winogradskya humida</name>
    <dbReference type="NCBI Taxonomy" id="113566"/>
    <lineage>
        <taxon>Bacteria</taxon>
        <taxon>Bacillati</taxon>
        <taxon>Actinomycetota</taxon>
        <taxon>Actinomycetes</taxon>
        <taxon>Micromonosporales</taxon>
        <taxon>Micromonosporaceae</taxon>
        <taxon>Winogradskya</taxon>
    </lineage>
</organism>
<dbReference type="Gene3D" id="1.10.357.10">
    <property type="entry name" value="Tetracycline Repressor, domain 2"/>
    <property type="match status" value="1"/>
</dbReference>
<name>A0ABQ3ZX16_9ACTN</name>
<dbReference type="PANTHER" id="PTHR47506">
    <property type="entry name" value="TRANSCRIPTIONAL REGULATORY PROTEIN"/>
    <property type="match status" value="1"/>
</dbReference>
<dbReference type="Pfam" id="PF00440">
    <property type="entry name" value="TetR_N"/>
    <property type="match status" value="1"/>
</dbReference>
<reference evidence="6 7" key="1">
    <citation type="submission" date="2021-01" db="EMBL/GenBank/DDBJ databases">
        <title>Whole genome shotgun sequence of Actinoplanes humidus NBRC 14915.</title>
        <authorList>
            <person name="Komaki H."/>
            <person name="Tamura T."/>
        </authorList>
    </citation>
    <scope>NUCLEOTIDE SEQUENCE [LARGE SCALE GENOMIC DNA]</scope>
    <source>
        <strain evidence="6 7">NBRC 14915</strain>
    </source>
</reference>
<dbReference type="SUPFAM" id="SSF48498">
    <property type="entry name" value="Tetracyclin repressor-like, C-terminal domain"/>
    <property type="match status" value="1"/>
</dbReference>
<dbReference type="InterPro" id="IPR011075">
    <property type="entry name" value="TetR_C"/>
</dbReference>
<dbReference type="InterPro" id="IPR001647">
    <property type="entry name" value="HTH_TetR"/>
</dbReference>
<comment type="caution">
    <text evidence="6">The sequence shown here is derived from an EMBL/GenBank/DDBJ whole genome shotgun (WGS) entry which is preliminary data.</text>
</comment>
<evidence type="ECO:0000256" key="1">
    <source>
        <dbReference type="ARBA" id="ARBA00023015"/>
    </source>
</evidence>
<dbReference type="EMBL" id="BOMN01000087">
    <property type="protein sequence ID" value="GIE23114.1"/>
    <property type="molecule type" value="Genomic_DNA"/>
</dbReference>
<evidence type="ECO:0000313" key="7">
    <source>
        <dbReference type="Proteomes" id="UP000603200"/>
    </source>
</evidence>
<dbReference type="RefSeq" id="WP_203840165.1">
    <property type="nucleotide sequence ID" value="NZ_BAAATV010000014.1"/>
</dbReference>
<evidence type="ECO:0000256" key="4">
    <source>
        <dbReference type="PROSITE-ProRule" id="PRU00335"/>
    </source>
</evidence>